<dbReference type="AlphaFoldDB" id="A0AAV9XFB1"/>
<evidence type="ECO:0000313" key="3">
    <source>
        <dbReference type="Proteomes" id="UP001365542"/>
    </source>
</evidence>
<feature type="transmembrane region" description="Helical" evidence="1">
    <location>
        <begin position="181"/>
        <end position="203"/>
    </location>
</feature>
<evidence type="ECO:0008006" key="4">
    <source>
        <dbReference type="Google" id="ProtNLM"/>
    </source>
</evidence>
<feature type="transmembrane region" description="Helical" evidence="1">
    <location>
        <begin position="96"/>
        <end position="119"/>
    </location>
</feature>
<proteinExistence type="predicted"/>
<dbReference type="EMBL" id="JAVHJO010000004">
    <property type="protein sequence ID" value="KAK6540788.1"/>
    <property type="molecule type" value="Genomic_DNA"/>
</dbReference>
<keyword evidence="1" id="KW-1133">Transmembrane helix</keyword>
<keyword evidence="3" id="KW-1185">Reference proteome</keyword>
<comment type="caution">
    <text evidence="2">The sequence shown here is derived from an EMBL/GenBank/DDBJ whole genome shotgun (WGS) entry which is preliminary data.</text>
</comment>
<feature type="transmembrane region" description="Helical" evidence="1">
    <location>
        <begin position="131"/>
        <end position="155"/>
    </location>
</feature>
<protein>
    <recommendedName>
        <fullName evidence="4">MARVEL domain-containing protein</fullName>
    </recommendedName>
</protein>
<keyword evidence="1" id="KW-0812">Transmembrane</keyword>
<keyword evidence="1" id="KW-0472">Membrane</keyword>
<sequence length="294" mass="32979">MESRIGGISHDPGYGGIIVDSVGGVTDDERSAQATDSRKLQKWIFYLRASERVFNFVFSLIILGLIANVLVIYNSRALATSFDSTLHDASPLWPDYLMLIAAIFTMLFNLFIVLVYCFKQRPDSALTSRNFFMKLISPIIHVLVWAIVSGCFILTDGDRGLWYTFCTPSYTSGPCNINTTAWILALTMASFGIVGTITWVVIFSCIAKKKRKKAEPDRIIPGNQYYINPLPTTQGPPMLYMPAMTHGQPSPYAQPVLYPQQAVYFQQPQNFQQAQFTQPVSYVQQPMLYAPPGQ</sequence>
<organism evidence="2 3">
    <name type="scientific">Orbilia ellipsospora</name>
    <dbReference type="NCBI Taxonomy" id="2528407"/>
    <lineage>
        <taxon>Eukaryota</taxon>
        <taxon>Fungi</taxon>
        <taxon>Dikarya</taxon>
        <taxon>Ascomycota</taxon>
        <taxon>Pezizomycotina</taxon>
        <taxon>Orbiliomycetes</taxon>
        <taxon>Orbiliales</taxon>
        <taxon>Orbiliaceae</taxon>
        <taxon>Orbilia</taxon>
    </lineage>
</organism>
<reference evidence="2 3" key="1">
    <citation type="submission" date="2019-10" db="EMBL/GenBank/DDBJ databases">
        <authorList>
            <person name="Palmer J.M."/>
        </authorList>
    </citation>
    <scope>NUCLEOTIDE SEQUENCE [LARGE SCALE GENOMIC DNA]</scope>
    <source>
        <strain evidence="2 3">TWF694</strain>
    </source>
</reference>
<dbReference type="Proteomes" id="UP001365542">
    <property type="component" value="Unassembled WGS sequence"/>
</dbReference>
<gene>
    <name evidence="2" type="ORF">TWF694_008178</name>
</gene>
<name>A0AAV9XFB1_9PEZI</name>
<evidence type="ECO:0000256" key="1">
    <source>
        <dbReference type="SAM" id="Phobius"/>
    </source>
</evidence>
<accession>A0AAV9XFB1</accession>
<evidence type="ECO:0000313" key="2">
    <source>
        <dbReference type="EMBL" id="KAK6540788.1"/>
    </source>
</evidence>
<feature type="transmembrane region" description="Helical" evidence="1">
    <location>
        <begin position="53"/>
        <end position="76"/>
    </location>
</feature>